<feature type="compositionally biased region" description="Polar residues" evidence="1">
    <location>
        <begin position="2853"/>
        <end position="2875"/>
    </location>
</feature>
<accession>A0A2H3H5F6</accession>
<feature type="compositionally biased region" description="Basic and acidic residues" evidence="1">
    <location>
        <begin position="2106"/>
        <end position="2133"/>
    </location>
</feature>
<feature type="compositionally biased region" description="Acidic residues" evidence="1">
    <location>
        <begin position="2676"/>
        <end position="2697"/>
    </location>
</feature>
<feature type="compositionally biased region" description="Basic and acidic residues" evidence="1">
    <location>
        <begin position="1453"/>
        <end position="1475"/>
    </location>
</feature>
<feature type="compositionally biased region" description="Acidic residues" evidence="1">
    <location>
        <begin position="2943"/>
        <end position="2952"/>
    </location>
</feature>
<feature type="compositionally biased region" description="Basic and acidic residues" evidence="1">
    <location>
        <begin position="2146"/>
        <end position="2158"/>
    </location>
</feature>
<evidence type="ECO:0000313" key="3">
    <source>
        <dbReference type="Proteomes" id="UP000219602"/>
    </source>
</evidence>
<feature type="compositionally biased region" description="Low complexity" evidence="1">
    <location>
        <begin position="3943"/>
        <end position="3997"/>
    </location>
</feature>
<feature type="compositionally biased region" description="Basic and acidic residues" evidence="1">
    <location>
        <begin position="1345"/>
        <end position="1366"/>
    </location>
</feature>
<feature type="compositionally biased region" description="Basic and acidic residues" evidence="1">
    <location>
        <begin position="1634"/>
        <end position="1652"/>
    </location>
</feature>
<feature type="compositionally biased region" description="Basic and acidic residues" evidence="1">
    <location>
        <begin position="2833"/>
        <end position="2848"/>
    </location>
</feature>
<evidence type="ECO:0000313" key="2">
    <source>
        <dbReference type="EMBL" id="PCD35268.1"/>
    </source>
</evidence>
<comment type="caution">
    <text evidence="2">The sequence shown here is derived from an EMBL/GenBank/DDBJ whole genome shotgun (WGS) entry which is preliminary data.</text>
</comment>
<feature type="compositionally biased region" description="Basic and acidic residues" evidence="1">
    <location>
        <begin position="3737"/>
        <end position="3779"/>
    </location>
</feature>
<feature type="compositionally biased region" description="Polar residues" evidence="1">
    <location>
        <begin position="1368"/>
        <end position="1378"/>
    </location>
</feature>
<feature type="compositionally biased region" description="Basic and acidic residues" evidence="1">
    <location>
        <begin position="1880"/>
        <end position="1889"/>
    </location>
</feature>
<name>A0A2H3H5F6_FUSOX</name>
<feature type="compositionally biased region" description="Basic and acidic residues" evidence="1">
    <location>
        <begin position="1780"/>
        <end position="1804"/>
    </location>
</feature>
<dbReference type="EMBL" id="MABQ02000005">
    <property type="protein sequence ID" value="PCD35268.1"/>
    <property type="molecule type" value="Genomic_DNA"/>
</dbReference>
<organism evidence="2 3">
    <name type="scientific">Fusarium oxysporum f. sp. radicis-cucumerinum</name>
    <dbReference type="NCBI Taxonomy" id="327505"/>
    <lineage>
        <taxon>Eukaryota</taxon>
        <taxon>Fungi</taxon>
        <taxon>Dikarya</taxon>
        <taxon>Ascomycota</taxon>
        <taxon>Pezizomycotina</taxon>
        <taxon>Sordariomycetes</taxon>
        <taxon>Hypocreomycetidae</taxon>
        <taxon>Hypocreales</taxon>
        <taxon>Nectriaceae</taxon>
        <taxon>Fusarium</taxon>
        <taxon>Fusarium oxysporum species complex</taxon>
    </lineage>
</organism>
<dbReference type="STRING" id="327505.A0A2H3H5F6"/>
<feature type="compositionally biased region" description="Polar residues" evidence="1">
    <location>
        <begin position="133"/>
        <end position="143"/>
    </location>
</feature>
<dbReference type="Proteomes" id="UP000219602">
    <property type="component" value="Chromosome 7"/>
</dbReference>
<feature type="compositionally biased region" description="Polar residues" evidence="1">
    <location>
        <begin position="2898"/>
        <end position="2920"/>
    </location>
</feature>
<feature type="compositionally biased region" description="Basic and acidic residues" evidence="1">
    <location>
        <begin position="911"/>
        <end position="924"/>
    </location>
</feature>
<sequence>MSYGYGYDYYPGSRTQIDWGHVQFSDFSNVQYSRPDFSDAEDDPGKDEYEGGYTQQSLMRVPTAPTPSQPPSKKDKKKLKKQKEKAAAAAEAAFSLPVPPPVPVPPPPTAEESKEAGKVEEEAKEETEGPELTGTQDTTNNEDSPAVGEEVVETETTSEEMASKNDEEKEEAPKDTDGKETSKEQTSPEEASQREDPPSTETSAAKADETTVKEEAPAQEGAPKEEGEAPQPEDPADDTPKDEPASEEGTSGEKSAVETPELEDPAIETPKDDTPTADEVLVKEDAPAPEETLEEPTPTEKATEDSSATDPPKEDFPATKETPSKEGVPEAEEASTGEEPPAKDQTSVEPETSGAPDKDDDAAKAEKSHHHKSKHSHSSSKDANNSKDVTLDPSKAIEDEEGERSVTADPAEKSNDPELGVDSKLADETPPSAEEAAPFQGAKSGEEPQPSEDAKTAGEVTPAEEVKPEDEAPVEDPNPTEETPVSESTPIEETLTAEAKSAKEASPTEEAKPTDEAPVEDPQPTEETSTEEVKSVEAASSTEEVKPTDDTPVEDPKPTEETSTEEASSIEGANPVVEGSAEEPKLTEEIQAEEANPEENSKHTDESPAGGTVAESEVEHSPAEDTLSSSEDLGPAKEPTTEGDPKPEAKSAGEIPVEDKALQSEVEPQPANETSSSPSHPPSDSELNHAGEVSAEEEGPVPDPTPALSTEEAAPEAAKVDEGSKTAEAAEISRAMSDSSDDKAAEGNEVTTPVAALESDTTAGDEAAVAATKPTAESEDDLVSGDTSPVEAGVDAAAKETPAEDSVAEMASKAVAGEKDESISEGTLSPEDAGDNKEPVKSEETAPGEKEATGITTAIGVDDKPVETEIPAVPVDTEVSSGGNESPPEEAEELGDGKAPSPPETEVASPDGKETSVPEDKPSGEDQVIDAKSAEVLGLQAEITQDESPKEEISKEEASEATKPTEEAAAVEDTTATTAKKNKKKKKKKGGKSGVATPQPEPEPEPAVESAAAKADSFEPEVGSSTEPTTEEDVKPESAIEPEVDFVSEPEAVSKAKVESPIEPHEIPPENETEPKASPQESLPVELSPADDPEANHETIEAEGSCESEIAKPADSGEEAANETEATVVTTTSGAIPETTMEPTEKSEEAIDTTAKAGSDVEHGYMISPEAEDAPTKQETQKAEPDAEPTRDVPTDNPSNKELDASETETKNGESTEHNSIVDESKLGSVPIVETTPAEASQDDNSDKLESGEPAAADLKTEQAGVTLESGSSSDDVPDRQLDPAESKTSEIGETQEESSKPQEKENEQPDATTENPKEAAEPESTVSPDTNATVKNAEPEDAATEAKGDSLAEKSEPEAASKEADNSDNPPEVTTQPPEDGMDTKSDLMAETIVQEPAAVEMDKPVVTEGEVIGPLATEPKDESPVPDISTQEVGEPDTPTGDATEPLPAEKSTDDTEKEPSDVVAEKAPKTADETIEVPEVNAETPGEKSEELNPHEGDTSNEAALEPAAADTPEPAADKDPELETPNETIDAQGDPEENHKDSSTPSVSNFDEAKAEVNIEDGKTRSPEVEVTPKEDVEEVTQDISTGGTEATKEAERISESTPDENDHQTREPAIPTEDDTTSVESTPTSKEEPSASEKPVTEERIDPVEETPSSNVKVENESALSVSNPDQDESALNDKEQDAPQPAQQAADGASVSDNDPKEVTPAASEAETTDETVPNRPEEVEDRTPEETQAAGTLTNGHETDGASEASDEKEAEIETGPQALEPVGVENDAITKGEHPEEASEAVVDHKDKDKSPDTATDLPNEAPDDEPAEPATDAVTQTSEEEPGTGAPEAEDGTKEETNPAGEVSAVDTLTTDDKPVEAAEAIDNETSDDKSEEKAGPSDTKLAPEVSTGDEPKEEEPTKETPAEKPTAPSEEKAAPEDQPAEGALAAQDEPEKGSETADSKPEEEATLVEDKQLEDPSASEKPDQDGKTAEEDPAAAAVAEDDPKQATPADAQEETNQITAGGTVEELPTPEDTAAPEEISTQEQIPAATGDAVSSDVKPADDSKVSQDETKPETQKPLAPEEEARPPEEVAPEPEGVTAKSPDEPIDEPPAEGEKKDDQPVKDTAEEEAKAKEDEESKDTLGPIPSNKRQAKKGEEHGSLHDTPIDFAQHLGAFTELNEEVGNGVLEFDSDDTQHHQGIPHSEENTALETIIHHPSQLPVAVASGDQNNQTLAETTMPGSQEPSSGEKRSNAAAEDNSAPLESKAEILDGVQENLISGHVPQPGLTPLSTPIDLDATDDTGLAASPPATEAHDSTKISTPDAPHEQGLAGQSRSAVRGFATERPVNISLQDPISIAEPQPQQPGTESETHVEESQSKPAQDAHDGNEKSRIMEPDLPFIVARSTSSSPAASVISDEDSETSVPSHTAASELHRQPLEIQDPASRVEAEADKPSPGLLQPIPTPEPSSHEPKILETDFDNVLQTSRELTQDPAMRRAEPEGQEKEESDISEAESVDNDVSTLEEHMQELATPSHVRESEPSEVAKATEAQENAKIPDEATQPSKRGLTEETTLGELEDSDSISRDSSPDEALGIKSGPGDRPSASTDAEPVDISQEAIASDEDSDDDISSLDQQSVASRSSSIDQAISLEGHQNRQVQTEPVSPGVDELATALHLEPIKLEDPAEEISDLDDSGSEDDSEDDNSEASPKFEPQPATGISLPGDSVQESNEPVIERQPIPPVLVSSTLIKEDVSDSDENDSEPEHGSLSSRAQDGPREDLRVGAHALALDQTHIVHKTNSPKLEPSSVLQTTGARRGSPSNDEEPSEPLEPTDPNLAVVDEQPKDNPDRAIDHSEELGLSDSASSLSMATDIQKGVVSSAQPQPNSPHHGLPHPEPETAIPELAITAQTGASSEAKSSVNLSRSSSPGSMDEEQLDSTAVPRKPLEHSDADSESEVEGTENEAKTEPSSLPQTVPGKDDSHFATGDRPEHRGISVAAVSVVQPSHGYLDSEKMLETPRTVQGRGLQDKHESLEKVLGVELPAASDDGLQIESRSIASSTDDEVDRKATATAATDDESNDDLPASREISPIGIDRISAPHQPEVVEQPALEAETSQAKNARVDGTDIEVMPPHETENIGTRRTTPEIPEWPDNEPEGDRPVHRAESQGPPALTYATSSGTMRGVEDEFRALNERSPDEEQIHNYTTFVGLRDQRLPSVERPHQDLSDHMLHEVKTPDTDDTQGSEPKPVQAAEVKPLELVRPEHMAVKVVDIPSRDKGKAVASIPESPKRSSSASRSTRLSRAEPPRTFLTQQQRPRRSLRVRPVTEVYTKDPIFIPAASRPVDTKPIQRPQPPRAESEPANVPVRPPLVHRSLELQGDPSTTAVRSEKAPRPRSFQAEGESSTGHVRHDLRHPAVTIEEGLRDAAYRAAPSAGSTAEAEVQRSPSPGIVIPDADMIDLQRARTLRRTRKTSIRRAEDTLAAAVVIYATAEALSPPGSPSPFIYQRNGGLPNLEHQMDAEPNDYNFPAVSPSLRSFDDEIEELHKSNADLFTDDRSRESDSSRSDRDRDRHRRRRHSHHSNRSGGSRGEEDRERRYRGDDERRAHRPREEDEGRHRRLSHREGESRYRRHREEDETQARDSRGEADAKLRNSRGPEEPRTRGYRRDEDSRPREYRRAEEPTSRAPPPQEDEGRERRRRSSGTHPYRRHRSDTVESGPPGTPPRTPRRDSGFSADNSSGSSGRKRRAPEEQAAHDKRRAERAERRAREEASGRREPSGYREEKVSKGKEPFFAVKNSEGVLGSTTPPREEPVIAEPVRERTREAPLEDSPKRSSTRHRRTRPSTDEPRPRSSRRPRFAGPSAAVPHLKSHISFRRSWASASTRLDSVLAELHTIYPGKGTVPPGAVASTTGTFVVPGACSCDNEAPATSAASAGVVTSGSISTPPAVVTATSTLTTSATPSPGEVESGSASVSAASSAVNPRATTTTTTITTTRPASTAAADPAFTTKGSHHHQADTSDGGAHRSEHDLDSLDRELSTTKKSKLLRRHKDGKHKDLLLIDKEREVRYLKRQSERLWKAAHSWEKVLQQNITDVRRATNKLRRGQKQTGSYQAQKDLEEKKLVLQRVKSVSDRAHRYARIQEKWLRDAEKELEKARWEKAAREVQGLSHEEILRKEDFGKHASSHNPRKRSEPKDAREHNKQKQEKEDKTAKHKDEKNHDKEEKKTDVAKEEATEKSDHEKYEDVLYRKIGQQIEEKLGDKSKGHHSPIEKGEKPVYVITQQYKVYKCDDKKGCKEDFGSEEEVKEAGQLQRLQQLYMQWRGMLVEPIRKDLDPILKNDQFPEDTEMAAQHQEGNEKEQRKRLSHIYMSYRSMLIEKFTKLLDPILHDKNQKTD</sequence>
<feature type="compositionally biased region" description="Low complexity" evidence="1">
    <location>
        <begin position="1505"/>
        <end position="1518"/>
    </location>
</feature>
<gene>
    <name evidence="2" type="ORF">AU210_007850</name>
</gene>
<feature type="compositionally biased region" description="Low complexity" evidence="1">
    <location>
        <begin position="967"/>
        <end position="979"/>
    </location>
</feature>
<feature type="compositionally biased region" description="Basic and acidic residues" evidence="1">
    <location>
        <begin position="1488"/>
        <end position="1501"/>
    </location>
</feature>
<feature type="compositionally biased region" description="Low complexity" evidence="1">
    <location>
        <begin position="1688"/>
        <end position="1697"/>
    </location>
</feature>
<feature type="compositionally biased region" description="Polar residues" evidence="1">
    <location>
        <begin position="1656"/>
        <end position="1674"/>
    </location>
</feature>
<feature type="compositionally biased region" description="Low complexity" evidence="1">
    <location>
        <begin position="1123"/>
        <end position="1135"/>
    </location>
</feature>
<feature type="compositionally biased region" description="Basic and acidic residues" evidence="1">
    <location>
        <begin position="403"/>
        <end position="416"/>
    </location>
</feature>
<feature type="region of interest" description="Disordered" evidence="1">
    <location>
        <begin position="3099"/>
        <end position="3175"/>
    </location>
</feature>
<feature type="compositionally biased region" description="Low complexity" evidence="1">
    <location>
        <begin position="3721"/>
        <end position="3731"/>
    </location>
</feature>
<feature type="region of interest" description="Disordered" evidence="1">
    <location>
        <begin position="3538"/>
        <end position="3855"/>
    </location>
</feature>
<feature type="region of interest" description="Disordered" evidence="1">
    <location>
        <begin position="3034"/>
        <end position="3077"/>
    </location>
</feature>
<feature type="compositionally biased region" description="Low complexity" evidence="1">
    <location>
        <begin position="675"/>
        <end position="685"/>
    </location>
</feature>
<feature type="compositionally biased region" description="Basic and acidic residues" evidence="1">
    <location>
        <begin position="2968"/>
        <end position="2984"/>
    </location>
</feature>
<feature type="compositionally biased region" description="Low complexity" evidence="1">
    <location>
        <begin position="3281"/>
        <end position="3291"/>
    </location>
</feature>
<feature type="compositionally biased region" description="Basic and acidic residues" evidence="1">
    <location>
        <begin position="1052"/>
        <end position="1068"/>
    </location>
</feature>
<feature type="region of interest" description="Disordered" evidence="1">
    <location>
        <begin position="3198"/>
        <end position="3405"/>
    </location>
</feature>
<feature type="compositionally biased region" description="Acidic residues" evidence="1">
    <location>
        <begin position="2498"/>
        <end position="2509"/>
    </location>
</feature>
<feature type="compositionally biased region" description="Basic and acidic residues" evidence="1">
    <location>
        <begin position="3202"/>
        <end position="3228"/>
    </location>
</feature>
<feature type="compositionally biased region" description="Basic residues" evidence="1">
    <location>
        <begin position="3560"/>
        <end position="3572"/>
    </location>
</feature>
<feature type="compositionally biased region" description="Basic and acidic residues" evidence="1">
    <location>
        <begin position="834"/>
        <end position="852"/>
    </location>
</feature>
<feature type="region of interest" description="Disordered" evidence="1">
    <location>
        <begin position="31"/>
        <end position="3020"/>
    </location>
</feature>
<feature type="compositionally biased region" description="Basic and acidic residues" evidence="1">
    <location>
        <begin position="3147"/>
        <end position="3156"/>
    </location>
</feature>
<feature type="compositionally biased region" description="Basic and acidic residues" evidence="1">
    <location>
        <begin position="311"/>
        <end position="328"/>
    </location>
</feature>
<feature type="compositionally biased region" description="Pro residues" evidence="1">
    <location>
        <begin position="97"/>
        <end position="109"/>
    </location>
</feature>
<feature type="compositionally biased region" description="Basic and acidic residues" evidence="1">
    <location>
        <begin position="2486"/>
        <end position="2497"/>
    </location>
</feature>
<feature type="compositionally biased region" description="Basic and acidic residues" evidence="1">
    <location>
        <begin position="3578"/>
        <end position="3672"/>
    </location>
</feature>
<feature type="compositionally biased region" description="Basic and acidic residues" evidence="1">
    <location>
        <begin position="206"/>
        <end position="227"/>
    </location>
</feature>
<feature type="compositionally biased region" description="Acidic residues" evidence="1">
    <location>
        <begin position="2612"/>
        <end position="2622"/>
    </location>
</feature>
<protein>
    <submittedName>
        <fullName evidence="2">Uncharacterized protein</fullName>
    </submittedName>
</protein>
<feature type="region of interest" description="Disordered" evidence="1">
    <location>
        <begin position="3943"/>
        <end position="4025"/>
    </location>
</feature>
<feature type="compositionally biased region" description="Basic and acidic residues" evidence="1">
    <location>
        <begin position="543"/>
        <end position="560"/>
    </location>
</feature>
<feature type="region of interest" description="Disordered" evidence="1">
    <location>
        <begin position="4161"/>
        <end position="4233"/>
    </location>
</feature>
<feature type="compositionally biased region" description="Basic residues" evidence="1">
    <location>
        <begin position="74"/>
        <end position="83"/>
    </location>
</feature>
<evidence type="ECO:0000256" key="1">
    <source>
        <dbReference type="SAM" id="MobiDB-lite"/>
    </source>
</evidence>
<feature type="compositionally biased region" description="Basic and acidic residues" evidence="1">
    <location>
        <begin position="3246"/>
        <end position="3257"/>
    </location>
</feature>
<feature type="compositionally biased region" description="Basic residues" evidence="1">
    <location>
        <begin position="980"/>
        <end position="991"/>
    </location>
</feature>
<reference evidence="2 3" key="1">
    <citation type="journal article" date="2016" name="Environ. Microbiol.">
        <title>Effector profiles distinguish formae speciales of Fusarium oxysporum.</title>
        <authorList>
            <person name="van Dam P."/>
            <person name="Fokkens L."/>
            <person name="Schmidt S.M."/>
            <person name="Linmans J.H."/>
            <person name="Kistler H.C."/>
            <person name="Ma L.J."/>
            <person name="Rep M."/>
        </authorList>
    </citation>
    <scope>NUCLEOTIDE SEQUENCE [LARGE SCALE GENOMIC DNA]</scope>
    <source>
        <strain evidence="2 3">Forc016</strain>
    </source>
</reference>
<proteinExistence type="predicted"/>
<feature type="compositionally biased region" description="Basic and acidic residues" evidence="1">
    <location>
        <begin position="947"/>
        <end position="966"/>
    </location>
</feature>
<reference evidence="2 3" key="2">
    <citation type="journal article" date="2017" name="Sci. Rep.">
        <title>A mobile pathogenicity chromosome in Fusarium oxysporum for infection of multiple cucurbit species.</title>
        <authorList>
            <person name="van Dam P."/>
            <person name="Fokkens L."/>
            <person name="Ayukawa Y."/>
            <person name="van der Gragt M."/>
            <person name="Ter Horst A."/>
            <person name="Brankovics B."/>
            <person name="Houterman P.M."/>
            <person name="Arie T."/>
            <person name="Rep M."/>
        </authorList>
    </citation>
    <scope>NUCLEOTIDE SEQUENCE [LARGE SCALE GENOMIC DNA]</scope>
    <source>
        <strain evidence="2 3">Forc016</strain>
    </source>
</reference>
<feature type="compositionally biased region" description="Polar residues" evidence="1">
    <location>
        <begin position="1325"/>
        <end position="1335"/>
    </location>
</feature>
<feature type="compositionally biased region" description="Basic and acidic residues" evidence="1">
    <location>
        <begin position="639"/>
        <end position="662"/>
    </location>
</feature>
<feature type="compositionally biased region" description="Basic residues" evidence="1">
    <location>
        <begin position="3686"/>
        <end position="3700"/>
    </location>
</feature>
<feature type="compositionally biased region" description="Polar residues" evidence="1">
    <location>
        <begin position="480"/>
        <end position="491"/>
    </location>
</feature>
<feature type="compositionally biased region" description="Basic and acidic residues" evidence="1">
    <location>
        <begin position="3797"/>
        <end position="3821"/>
    </location>
</feature>
<feature type="compositionally biased region" description="Low complexity" evidence="1">
    <location>
        <begin position="2395"/>
        <end position="2407"/>
    </location>
</feature>
<feature type="compositionally biased region" description="Basic and acidic residues" evidence="1">
    <location>
        <begin position="4003"/>
        <end position="4025"/>
    </location>
</feature>
<feature type="compositionally biased region" description="Polar residues" evidence="1">
    <location>
        <begin position="2219"/>
        <end position="2238"/>
    </location>
</feature>
<feature type="compositionally biased region" description="Basic and acidic residues" evidence="1">
    <location>
        <begin position="1595"/>
        <end position="1615"/>
    </location>
</feature>
<feature type="compositionally biased region" description="Basic and acidic residues" evidence="1">
    <location>
        <begin position="1555"/>
        <end position="1579"/>
    </location>
</feature>
<feature type="compositionally biased region" description="Basic and acidic residues" evidence="1">
    <location>
        <begin position="1726"/>
        <end position="1736"/>
    </location>
</feature>
<feature type="compositionally biased region" description="Basic and acidic residues" evidence="1">
    <location>
        <begin position="1943"/>
        <end position="1984"/>
    </location>
</feature>
<feature type="compositionally biased region" description="Basic and acidic residues" evidence="1">
    <location>
        <begin position="269"/>
        <end position="286"/>
    </location>
</feature>
<feature type="compositionally biased region" description="Basic and acidic residues" evidence="1">
    <location>
        <begin position="1277"/>
        <end position="1291"/>
    </location>
</feature>
<feature type="compositionally biased region" description="Basic and acidic residues" evidence="1">
    <location>
        <begin position="111"/>
        <end position="121"/>
    </location>
</feature>
<feature type="compositionally biased region" description="Basic and acidic residues" evidence="1">
    <location>
        <begin position="3538"/>
        <end position="3559"/>
    </location>
</feature>
<feature type="compositionally biased region" description="Basic and acidic residues" evidence="1">
    <location>
        <begin position="2052"/>
        <end position="2068"/>
    </location>
</feature>
<feature type="compositionally biased region" description="Basic and acidic residues" evidence="1">
    <location>
        <begin position="4178"/>
        <end position="4233"/>
    </location>
</feature>
<feature type="compositionally biased region" description="Polar residues" evidence="1">
    <location>
        <begin position="2629"/>
        <end position="2638"/>
    </location>
</feature>
<feature type="compositionally biased region" description="Basic and acidic residues" evidence="1">
    <location>
        <begin position="1174"/>
        <end position="1226"/>
    </location>
</feature>
<feature type="compositionally biased region" description="Basic residues" evidence="1">
    <location>
        <begin position="367"/>
        <end position="378"/>
    </location>
</feature>
<feature type="compositionally biased region" description="Polar residues" evidence="1">
    <location>
        <begin position="2789"/>
        <end position="2805"/>
    </location>
</feature>
<feature type="compositionally biased region" description="Basic and acidic residues" evidence="1">
    <location>
        <begin position="1298"/>
        <end position="1308"/>
    </location>
</feature>
<feature type="compositionally biased region" description="Basic and acidic residues" evidence="1">
    <location>
        <begin position="2361"/>
        <end position="2387"/>
    </location>
</feature>
<feature type="compositionally biased region" description="Basic and acidic residues" evidence="1">
    <location>
        <begin position="161"/>
        <end position="183"/>
    </location>
</feature>